<evidence type="ECO:0000256" key="1">
    <source>
        <dbReference type="SAM" id="SignalP"/>
    </source>
</evidence>
<dbReference type="PROSITE" id="PS51841">
    <property type="entry name" value="LTD"/>
    <property type="match status" value="2"/>
</dbReference>
<dbReference type="Gene3D" id="2.60.40.1260">
    <property type="entry name" value="Lamin Tail domain"/>
    <property type="match status" value="1"/>
</dbReference>
<feature type="domain" description="LTD" evidence="2">
    <location>
        <begin position="1056"/>
        <end position="1240"/>
    </location>
</feature>
<dbReference type="InterPro" id="IPR013783">
    <property type="entry name" value="Ig-like_fold"/>
</dbReference>
<accession>A0A851GJF6</accession>
<dbReference type="Pfam" id="PF00932">
    <property type="entry name" value="LTD"/>
    <property type="match status" value="2"/>
</dbReference>
<proteinExistence type="predicted"/>
<feature type="domain" description="LTD" evidence="2">
    <location>
        <begin position="13"/>
        <end position="133"/>
    </location>
</feature>
<dbReference type="InterPro" id="IPR036116">
    <property type="entry name" value="FN3_sf"/>
</dbReference>
<dbReference type="SUPFAM" id="SSF49265">
    <property type="entry name" value="Fibronectin type III"/>
    <property type="match status" value="1"/>
</dbReference>
<evidence type="ECO:0000313" key="4">
    <source>
        <dbReference type="Proteomes" id="UP000557872"/>
    </source>
</evidence>
<dbReference type="SUPFAM" id="SSF74853">
    <property type="entry name" value="Lamin A/C globular tail domain"/>
    <property type="match status" value="1"/>
</dbReference>
<reference evidence="3 4" key="1">
    <citation type="submission" date="2020-07" db="EMBL/GenBank/DDBJ databases">
        <title>Roseicoccus Jingziensis gen. nov., sp. nov., isolated from coastal seawater.</title>
        <authorList>
            <person name="Feng X."/>
        </authorList>
    </citation>
    <scope>NUCLEOTIDE SEQUENCE [LARGE SCALE GENOMIC DNA]</scope>
    <source>
        <strain evidence="3 4">N1E253</strain>
    </source>
</reference>
<sequence>MKMLRCSAALLCSLLSSLNSSAGIVINEIHYDAEPKTEFVEFIELKNTGETPLDLSGWTFADGVSLTIPTGTFLAPGSFLLLAEDPAALTAQFSQIPPETQVLEYSGSLSNDGEKLELLDATGALMDSVDYRVGFPWPVSPGGEGDSMQLVQTGLDNDLGGAWRGAPPTPSQDNSVVVANAPPLIRQVTHTPHAPNSQEHTTVTAKITDSDGVNQVQLLVQIVTPGAYLPAYLPRDYSTLTGAPTSPLQDNPEFEAAANWTSLPMVDDGSQGDAIAGDSIYTCQVPAQAHRTLVRYRITAVDTLAGQIRVPYADDGSRNFAYFVYDGLPAYTASSNSVHPEGAGHTYSADILNTLPVYTMITRDADRRYAYAYSSTGDGGLQIPKNNVAATKAFNWECTLVYDGVVYDHVLWRLRQRNDRYTGNGKRSMRFRFNRGHYFQARDENGNLLKEKWRSLNTGKMARFSGTNTYGIPETINSKLWRMVGVECPRFFPVHFRMIDDAEEAPDQYNGDFFGLATVIQDIDGRLLDERDLPNGNIYKLKDGVSNPLDLQRNQSRQGVTDGSDFTNIRNNLNASRSDSWLESHVDWDQWMRYHAVVEAVRHYDFGTTASHLKNRTWYFKPDSASIHGLLRLIPHDHDATWIKGYHDQYNATGIAIGIGFPWASIFNDTTRPPSSQEKETFTIAYRNFIREFRDLLWQKETVNRMIDEHANAIEAFCLADRDRWDGAPAEAGSESMVNLSDITDPMKDVAFASDTVYGSELAGGRAAFLDQIASDEQIPDTPSISYTGEADYPTDSLQFNCSAFSDSQGANTFGKMQWRVAEVANLDTNAQGSSKLITSGDTWKYHDIGGDPGTGWTESSFDDSTWAEGQTQIGYGESDQKTTVSGPSRAATFFRTTLNITDAESLSHIDAAIIRDDGAVVYVNGAEVWRNQMPDGPINHLTLASAAASGSDESVAHPFSIPPSAFVEGLNTIAVSIHQHDPGSGDMSFDFELTAHWQPSFLPATFEWNHPWESGEITTFQNSLSLPAVATRPGHTYRARVRHADQSGRWSHWSAPIEFTTTASNLSRFKESLVISEIMYHPPPPTSSERAAGFIDADDFEFVEIRNVSDQSINLTELRFTKGVDFDFAGSGITSLAPGEYVLLVEDAGAFSYRYGNNSRVAGQWSGKLDNGGERLKLSFGAGEAIHDFTYDDVSPWPTPPDGEGASLVLIDPIGLPDHSDAFNWRSSTAIAGTPGYTDGSTYDNQYHGSLLTYAVRAQKNHILPNGNTALVLERNYAAEDLVGSIEQSSNLIDWEAVDDRFSPIQITPTSDGYAEMIFESDSPLHGERMFLRYHVQLR</sequence>
<dbReference type="InterPro" id="IPR014867">
    <property type="entry name" value="Spore_coat_CotH_CotH2/3/7"/>
</dbReference>
<evidence type="ECO:0000259" key="2">
    <source>
        <dbReference type="PROSITE" id="PS51841"/>
    </source>
</evidence>
<feature type="chain" id="PRO_5032660892" evidence="1">
    <location>
        <begin position="23"/>
        <end position="1340"/>
    </location>
</feature>
<comment type="caution">
    <text evidence="3">The sequence shown here is derived from an EMBL/GenBank/DDBJ whole genome shotgun (WGS) entry which is preliminary data.</text>
</comment>
<organism evidence="3 4">
    <name type="scientific">Oceaniferula marina</name>
    <dbReference type="NCBI Taxonomy" id="2748318"/>
    <lineage>
        <taxon>Bacteria</taxon>
        <taxon>Pseudomonadati</taxon>
        <taxon>Verrucomicrobiota</taxon>
        <taxon>Verrucomicrobiia</taxon>
        <taxon>Verrucomicrobiales</taxon>
        <taxon>Verrucomicrobiaceae</taxon>
        <taxon>Oceaniferula</taxon>
    </lineage>
</organism>
<dbReference type="RefSeq" id="WP_178931764.1">
    <property type="nucleotide sequence ID" value="NZ_JACBAZ010000002.1"/>
</dbReference>
<protein>
    <submittedName>
        <fullName evidence="3">Lamin tail domain-containing protein</fullName>
    </submittedName>
</protein>
<dbReference type="InterPro" id="IPR036415">
    <property type="entry name" value="Lamin_tail_dom_sf"/>
</dbReference>
<name>A0A851GJF6_9BACT</name>
<dbReference type="Proteomes" id="UP000557872">
    <property type="component" value="Unassembled WGS sequence"/>
</dbReference>
<dbReference type="InterPro" id="IPR001322">
    <property type="entry name" value="Lamin_tail_dom"/>
</dbReference>
<keyword evidence="1" id="KW-0732">Signal</keyword>
<feature type="signal peptide" evidence="1">
    <location>
        <begin position="1"/>
        <end position="22"/>
    </location>
</feature>
<dbReference type="Gene3D" id="2.60.40.10">
    <property type="entry name" value="Immunoglobulins"/>
    <property type="match status" value="1"/>
</dbReference>
<keyword evidence="4" id="KW-1185">Reference proteome</keyword>
<dbReference type="EMBL" id="JACBAZ010000002">
    <property type="protein sequence ID" value="NWK55237.1"/>
    <property type="molecule type" value="Genomic_DNA"/>
</dbReference>
<dbReference type="Pfam" id="PF08757">
    <property type="entry name" value="CotH"/>
    <property type="match status" value="1"/>
</dbReference>
<evidence type="ECO:0000313" key="3">
    <source>
        <dbReference type="EMBL" id="NWK55237.1"/>
    </source>
</evidence>
<gene>
    <name evidence="3" type="ORF">HW115_06420</name>
</gene>
<dbReference type="Gene3D" id="2.60.120.260">
    <property type="entry name" value="Galactose-binding domain-like"/>
    <property type="match status" value="1"/>
</dbReference>